<dbReference type="InterPro" id="IPR001375">
    <property type="entry name" value="Peptidase_S9_cat"/>
</dbReference>
<dbReference type="Proteomes" id="UP000722625">
    <property type="component" value="Unassembled WGS sequence"/>
</dbReference>
<dbReference type="InterPro" id="IPR023302">
    <property type="entry name" value="Pept_S9A_N"/>
</dbReference>
<organism evidence="9 10">
    <name type="scientific">Flavobacterium psychroterrae</name>
    <dbReference type="NCBI Taxonomy" id="2133767"/>
    <lineage>
        <taxon>Bacteria</taxon>
        <taxon>Pseudomonadati</taxon>
        <taxon>Bacteroidota</taxon>
        <taxon>Flavobacteriia</taxon>
        <taxon>Flavobacteriales</taxon>
        <taxon>Flavobacteriaceae</taxon>
        <taxon>Flavobacterium</taxon>
    </lineage>
</organism>
<evidence type="ECO:0000256" key="3">
    <source>
        <dbReference type="ARBA" id="ARBA00022670"/>
    </source>
</evidence>
<dbReference type="Pfam" id="PF00326">
    <property type="entry name" value="Peptidase_S9"/>
    <property type="match status" value="1"/>
</dbReference>
<evidence type="ECO:0000256" key="6">
    <source>
        <dbReference type="SAM" id="SignalP"/>
    </source>
</evidence>
<keyword evidence="3" id="KW-0645">Protease</keyword>
<name>A0ABS5PGZ1_9FLAO</name>
<keyword evidence="4" id="KW-0378">Hydrolase</keyword>
<evidence type="ECO:0000313" key="10">
    <source>
        <dbReference type="Proteomes" id="UP000722625"/>
    </source>
</evidence>
<evidence type="ECO:0000256" key="5">
    <source>
        <dbReference type="ARBA" id="ARBA00022825"/>
    </source>
</evidence>
<dbReference type="RefSeq" id="WP_213306147.1">
    <property type="nucleotide sequence ID" value="NZ_JAGYVZ010000027.1"/>
</dbReference>
<accession>A0ABS5PGZ1</accession>
<dbReference type="EC" id="3.4.21.26" evidence="2"/>
<dbReference type="Pfam" id="PF02897">
    <property type="entry name" value="Peptidase_S9_N"/>
    <property type="match status" value="1"/>
</dbReference>
<dbReference type="Gene3D" id="2.130.10.120">
    <property type="entry name" value="Prolyl oligopeptidase, N-terminal domain"/>
    <property type="match status" value="1"/>
</dbReference>
<keyword evidence="6" id="KW-0732">Signal</keyword>
<sequence>MKKKIIFILILICGFANAVFSQNVVVPEIPTSKNYFGKTINDPYAYLENTNDTLSRNWFKENSLKTREILNNITGRKEIVDKLIEIEKRKSFSVTSLKITGNDYFFYLKKTEQDKRAKLFYKTSEKGHEVLLFDPVEYKKESVNEYSITYFKPSWDGKKVALSFSKNGEEIAEIAFLNIDTKLLLPEILSNCWPAELGGINWLPDDSGIIYLNIPVADKRDSNYILNTQSVIYKLGDKPSINKVVFSKENNSDLKIDPVDFPEIVEYNLNDKYILGKLDGAAAYFDYYYAKIEELQEKKINWKPLFKKEDGFSSPVIVNEDIYVLASKNSPNYKILKTKITNPDFVNSEIIVDEDKKEIIQNYEILKDGLVYSTTKNGVEAQLYFVDNNKGHRTLDLPKKAGRIIIRSKNKYQSDLWIYTSGWLNPLKRYRCDVVKKSFKEDDVSPTVTYPEFDDFIVQEIEIPSHDGVLLPVSLIYKKGMKKNKMNNVLIDGYGAYGESTNPSFQPIFLSWVLNDGVYVVSHVRGGGEKGNDWYTGGYKKTKPNTWKDLISTAEFLIKDKITSNKKIAIYGGSAGGILVGRAITERPDLFKVMICENGFLNTLRMDVAPNGPNNMKEFGNPLIREEFNALYEMDAYQHIKKGVKYPACLVTTGMNDARVAPWMSGKFVAKLRSSTISHNPVLFAVDYKSGHGVDSSYLQLYNDYADAFAFAFWQLGHAKFKLKK</sequence>
<comment type="catalytic activity">
    <reaction evidence="1">
        <text>Hydrolysis of Pro-|-Xaa &gt;&gt; Ala-|-Xaa in oligopeptides.</text>
        <dbReference type="EC" id="3.4.21.26"/>
    </reaction>
</comment>
<dbReference type="EMBL" id="JAGYVZ010000027">
    <property type="protein sequence ID" value="MBS7233516.1"/>
    <property type="molecule type" value="Genomic_DNA"/>
</dbReference>
<dbReference type="PANTHER" id="PTHR42881">
    <property type="entry name" value="PROLYL ENDOPEPTIDASE"/>
    <property type="match status" value="1"/>
</dbReference>
<proteinExistence type="predicted"/>
<reference evidence="9 10" key="1">
    <citation type="journal article" date="2018" name="Int. J. Syst. Evol. Microbiol.">
        <title>Flavobacterium chryseum sp. nov. and Flavobacterium psychroterrae sp. nov., novel environmental bacteria isolated from Antarctica.</title>
        <authorList>
            <person name="Kralova S."/>
            <person name="Svec P."/>
            <person name="Busse H.J."/>
            <person name="Stankova E."/>
            <person name="Vaczi P."/>
            <person name="Sedlacek I."/>
        </authorList>
    </citation>
    <scope>NUCLEOTIDE SEQUENCE [LARGE SCALE GENOMIC DNA]</scope>
    <source>
        <strain evidence="9 10">CCM 8827</strain>
    </source>
</reference>
<feature type="chain" id="PRO_5045599944" description="prolyl oligopeptidase" evidence="6">
    <location>
        <begin position="19"/>
        <end position="725"/>
    </location>
</feature>
<feature type="signal peptide" evidence="6">
    <location>
        <begin position="1"/>
        <end position="18"/>
    </location>
</feature>
<comment type="caution">
    <text evidence="9">The sequence shown here is derived from an EMBL/GenBank/DDBJ whole genome shotgun (WGS) entry which is preliminary data.</text>
</comment>
<dbReference type="InterPro" id="IPR051167">
    <property type="entry name" value="Prolyl_oligopep/macrocyclase"/>
</dbReference>
<dbReference type="InterPro" id="IPR002470">
    <property type="entry name" value="Peptidase_S9A"/>
</dbReference>
<evidence type="ECO:0000259" key="7">
    <source>
        <dbReference type="Pfam" id="PF00326"/>
    </source>
</evidence>
<feature type="domain" description="Peptidase S9 prolyl oligopeptidase catalytic" evidence="7">
    <location>
        <begin position="510"/>
        <end position="717"/>
    </location>
</feature>
<keyword evidence="10" id="KW-1185">Reference proteome</keyword>
<dbReference type="Gene3D" id="3.40.50.1820">
    <property type="entry name" value="alpha/beta hydrolase"/>
    <property type="match status" value="1"/>
</dbReference>
<dbReference type="InterPro" id="IPR029058">
    <property type="entry name" value="AB_hydrolase_fold"/>
</dbReference>
<dbReference type="SUPFAM" id="SSF50993">
    <property type="entry name" value="Peptidase/esterase 'gauge' domain"/>
    <property type="match status" value="1"/>
</dbReference>
<evidence type="ECO:0000259" key="8">
    <source>
        <dbReference type="Pfam" id="PF02897"/>
    </source>
</evidence>
<evidence type="ECO:0000256" key="4">
    <source>
        <dbReference type="ARBA" id="ARBA00022801"/>
    </source>
</evidence>
<gene>
    <name evidence="9" type="ORF">KHA90_21105</name>
</gene>
<dbReference type="PRINTS" id="PR00862">
    <property type="entry name" value="PROLIGOPTASE"/>
</dbReference>
<protein>
    <recommendedName>
        <fullName evidence="2">prolyl oligopeptidase</fullName>
        <ecNumber evidence="2">3.4.21.26</ecNumber>
    </recommendedName>
</protein>
<evidence type="ECO:0000256" key="2">
    <source>
        <dbReference type="ARBA" id="ARBA00011897"/>
    </source>
</evidence>
<dbReference type="SUPFAM" id="SSF53474">
    <property type="entry name" value="alpha/beta-Hydrolases"/>
    <property type="match status" value="1"/>
</dbReference>
<dbReference type="PANTHER" id="PTHR42881:SF2">
    <property type="entry name" value="PROLYL ENDOPEPTIDASE"/>
    <property type="match status" value="1"/>
</dbReference>
<evidence type="ECO:0000313" key="9">
    <source>
        <dbReference type="EMBL" id="MBS7233516.1"/>
    </source>
</evidence>
<feature type="domain" description="Peptidase S9A N-terminal" evidence="8">
    <location>
        <begin position="30"/>
        <end position="437"/>
    </location>
</feature>
<evidence type="ECO:0000256" key="1">
    <source>
        <dbReference type="ARBA" id="ARBA00001070"/>
    </source>
</evidence>
<keyword evidence="5" id="KW-0720">Serine protease</keyword>